<dbReference type="AlphaFoldDB" id="A0A6C0J957"/>
<dbReference type="EMBL" id="MN740327">
    <property type="protein sequence ID" value="QHU00538.1"/>
    <property type="molecule type" value="Genomic_DNA"/>
</dbReference>
<protein>
    <submittedName>
        <fullName evidence="1">Uncharacterized protein</fullName>
    </submittedName>
</protein>
<organism evidence="1">
    <name type="scientific">viral metagenome</name>
    <dbReference type="NCBI Taxonomy" id="1070528"/>
    <lineage>
        <taxon>unclassified sequences</taxon>
        <taxon>metagenomes</taxon>
        <taxon>organismal metagenomes</taxon>
    </lineage>
</organism>
<reference evidence="1" key="1">
    <citation type="journal article" date="2020" name="Nature">
        <title>Giant virus diversity and host interactions through global metagenomics.</title>
        <authorList>
            <person name="Schulz F."/>
            <person name="Roux S."/>
            <person name="Paez-Espino D."/>
            <person name="Jungbluth S."/>
            <person name="Walsh D.A."/>
            <person name="Denef V.J."/>
            <person name="McMahon K.D."/>
            <person name="Konstantinidis K.T."/>
            <person name="Eloe-Fadrosh E.A."/>
            <person name="Kyrpides N.C."/>
            <person name="Woyke T."/>
        </authorList>
    </citation>
    <scope>NUCLEOTIDE SEQUENCE</scope>
    <source>
        <strain evidence="1">GVMAG-M-3300025860-20</strain>
    </source>
</reference>
<accession>A0A6C0J957</accession>
<sequence length="78" mass="8954">MNNYISNIMLMKYEDWQKVITESKKHTQKVANNIFLARRNNIVAQLLNKLGDVDIILDSGVKKGRPKKPQVNNVCSKP</sequence>
<name>A0A6C0J957_9ZZZZ</name>
<evidence type="ECO:0000313" key="1">
    <source>
        <dbReference type="EMBL" id="QHU00538.1"/>
    </source>
</evidence>
<proteinExistence type="predicted"/>